<dbReference type="Proteomes" id="UP000334923">
    <property type="component" value="Unassembled WGS sequence"/>
</dbReference>
<dbReference type="AlphaFoldDB" id="A0A5E6MGW5"/>
<reference evidence="1 2" key="1">
    <citation type="submission" date="2019-09" db="EMBL/GenBank/DDBJ databases">
        <authorList>
            <person name="Cremers G."/>
        </authorList>
    </citation>
    <scope>NUCLEOTIDE SEQUENCE [LARGE SCALE GENOMIC DNA]</scope>
    <source>
        <strain evidence="1">4A</strain>
    </source>
</reference>
<name>A0A5E6MGW5_9BACT</name>
<keyword evidence="2" id="KW-1185">Reference proteome</keyword>
<dbReference type="EMBL" id="CABFVA020000124">
    <property type="protein sequence ID" value="VVM08252.1"/>
    <property type="molecule type" value="Genomic_DNA"/>
</dbReference>
<sequence length="45" mass="5486">MRSMWRFLMDGDERKGRYVDASMHQVREEPGFFLYSFALRVWVQG</sequence>
<accession>A0A5E6MGW5</accession>
<proteinExistence type="predicted"/>
<protein>
    <submittedName>
        <fullName evidence="1">Uncharacterized protein</fullName>
    </submittedName>
</protein>
<evidence type="ECO:0000313" key="1">
    <source>
        <dbReference type="EMBL" id="VVM08252.1"/>
    </source>
</evidence>
<gene>
    <name evidence="1" type="ORF">MAMT_02226</name>
</gene>
<organism evidence="1 2">
    <name type="scientific">Methylacidimicrobium tartarophylax</name>
    <dbReference type="NCBI Taxonomy" id="1041768"/>
    <lineage>
        <taxon>Bacteria</taxon>
        <taxon>Pseudomonadati</taxon>
        <taxon>Verrucomicrobiota</taxon>
        <taxon>Methylacidimicrobium</taxon>
    </lineage>
</organism>
<evidence type="ECO:0000313" key="2">
    <source>
        <dbReference type="Proteomes" id="UP000334923"/>
    </source>
</evidence>